<evidence type="ECO:0000256" key="4">
    <source>
        <dbReference type="PROSITE-ProRule" id="PRU00332"/>
    </source>
</evidence>
<dbReference type="GO" id="GO:0005634">
    <property type="term" value="C:nucleus"/>
    <property type="evidence" value="ECO:0007669"/>
    <property type="project" value="UniProtKB-SubCell"/>
</dbReference>
<dbReference type="Gene3D" id="3.30.70.330">
    <property type="match status" value="1"/>
</dbReference>
<dbReference type="PRINTS" id="PR00302">
    <property type="entry name" value="LUPUSLA"/>
</dbReference>
<feature type="domain" description="RRM" evidence="6">
    <location>
        <begin position="203"/>
        <end position="282"/>
    </location>
</feature>
<dbReference type="PROSITE" id="PS50961">
    <property type="entry name" value="HTH_LA"/>
    <property type="match status" value="1"/>
</dbReference>
<feature type="compositionally biased region" description="Polar residues" evidence="5">
    <location>
        <begin position="384"/>
        <end position="400"/>
    </location>
</feature>
<dbReference type="Gene3D" id="1.10.10.10">
    <property type="entry name" value="Winged helix-like DNA-binding domain superfamily/Winged helix DNA-binding domain"/>
    <property type="match status" value="1"/>
</dbReference>
<feature type="compositionally biased region" description="Basic and acidic residues" evidence="5">
    <location>
        <begin position="324"/>
        <end position="342"/>
    </location>
</feature>
<sequence length="441" mass="48483">MSAPTTEVEAAQPAVVVDATPAEATKKEENSADVQVEQEESASKTEETAANSTADVKMENNAKPEADGAVKKGDADSKPAPLLTTKAQLHKDKSNKKFDPSVLPITDDPEAIRNQFEFYFGDSNLPSDKHMWTITGGTENKPVKVKHILNFGRCRRFQPYEAVIAALKDSETLEISGPEGDEEVKRKQAYVPASETAQARVAKSVYVKGFGDETPTTQVDIEAFFAPYRPINAIRLRRTDEQYFKGSVFVEFPSEDAAKAFLALDPKPTYQGHELKIMSKRDYMEEKNQLIKEGKLEPQKQQKTKFWEGKELGGTRGGRGGRGGGDRRGDSDDWKKRRENDQKNGFGGRGGRGGRGRGGRGGRGRGGRGGRDDRNGRDRRQESGPANTNNVQRPRINTTEATDDVKKENGKRAREDDGAAAEPPAKKVDTKTDAAPAERDD</sequence>
<dbReference type="InterPro" id="IPR000504">
    <property type="entry name" value="RRM_dom"/>
</dbReference>
<name>A0AA38SCN7_9PEZI</name>
<evidence type="ECO:0000259" key="7">
    <source>
        <dbReference type="PROSITE" id="PS50961"/>
    </source>
</evidence>
<evidence type="ECO:0000256" key="2">
    <source>
        <dbReference type="ARBA" id="ARBA00022884"/>
    </source>
</evidence>
<dbReference type="Proteomes" id="UP001174691">
    <property type="component" value="Unassembled WGS sequence"/>
</dbReference>
<protein>
    <submittedName>
        <fullName evidence="8">La domain-containing protein</fullName>
    </submittedName>
</protein>
<dbReference type="InterPro" id="IPR045180">
    <property type="entry name" value="La_dom_prot"/>
</dbReference>
<dbReference type="GO" id="GO:0003729">
    <property type="term" value="F:mRNA binding"/>
    <property type="evidence" value="ECO:0007669"/>
    <property type="project" value="TreeGrafter"/>
</dbReference>
<proteinExistence type="predicted"/>
<feature type="region of interest" description="Disordered" evidence="5">
    <location>
        <begin position="289"/>
        <end position="441"/>
    </location>
</feature>
<evidence type="ECO:0000259" key="6">
    <source>
        <dbReference type="PROSITE" id="PS50102"/>
    </source>
</evidence>
<feature type="compositionally biased region" description="Basic and acidic residues" evidence="5">
    <location>
        <begin position="56"/>
        <end position="77"/>
    </location>
</feature>
<evidence type="ECO:0000256" key="1">
    <source>
        <dbReference type="ARBA" id="ARBA00004123"/>
    </source>
</evidence>
<feature type="compositionally biased region" description="Basic and acidic residues" evidence="5">
    <location>
        <begin position="403"/>
        <end position="417"/>
    </location>
</feature>
<dbReference type="GO" id="GO:0006396">
    <property type="term" value="P:RNA processing"/>
    <property type="evidence" value="ECO:0007669"/>
    <property type="project" value="InterPro"/>
</dbReference>
<feature type="domain" description="HTH La-type RNA-binding" evidence="7">
    <location>
        <begin position="102"/>
        <end position="193"/>
    </location>
</feature>
<dbReference type="InterPro" id="IPR002344">
    <property type="entry name" value="Lupus_La"/>
</dbReference>
<dbReference type="EMBL" id="JANBVN010000013">
    <property type="protein sequence ID" value="KAJ9162286.1"/>
    <property type="molecule type" value="Genomic_DNA"/>
</dbReference>
<evidence type="ECO:0000256" key="3">
    <source>
        <dbReference type="ARBA" id="ARBA00023242"/>
    </source>
</evidence>
<accession>A0AA38SCN7</accession>
<dbReference type="SUPFAM" id="SSF46785">
    <property type="entry name" value="Winged helix' DNA-binding domain"/>
    <property type="match status" value="1"/>
</dbReference>
<feature type="compositionally biased region" description="Basic and acidic residues" evidence="5">
    <location>
        <begin position="369"/>
        <end position="382"/>
    </location>
</feature>
<dbReference type="GO" id="GO:1990904">
    <property type="term" value="C:ribonucleoprotein complex"/>
    <property type="evidence" value="ECO:0007669"/>
    <property type="project" value="InterPro"/>
</dbReference>
<dbReference type="Pfam" id="PF05383">
    <property type="entry name" value="La"/>
    <property type="match status" value="1"/>
</dbReference>
<evidence type="ECO:0000313" key="9">
    <source>
        <dbReference type="Proteomes" id="UP001174691"/>
    </source>
</evidence>
<dbReference type="PANTHER" id="PTHR22792:SF140">
    <property type="entry name" value="ACHILLES, ISOFORM A"/>
    <property type="match status" value="1"/>
</dbReference>
<comment type="subcellular location">
    <subcellularLocation>
        <location evidence="1">Nucleus</location>
    </subcellularLocation>
</comment>
<dbReference type="CDD" id="cd12291">
    <property type="entry name" value="RRM1_La"/>
    <property type="match status" value="1"/>
</dbReference>
<reference evidence="8" key="1">
    <citation type="submission" date="2022-07" db="EMBL/GenBank/DDBJ databases">
        <title>Fungi with potential for degradation of polypropylene.</title>
        <authorList>
            <person name="Gostincar C."/>
        </authorList>
    </citation>
    <scope>NUCLEOTIDE SEQUENCE</scope>
    <source>
        <strain evidence="8">EXF-13287</strain>
    </source>
</reference>
<dbReference type="InterPro" id="IPR012677">
    <property type="entry name" value="Nucleotide-bd_a/b_plait_sf"/>
</dbReference>
<feature type="compositionally biased region" description="Gly residues" evidence="5">
    <location>
        <begin position="314"/>
        <end position="323"/>
    </location>
</feature>
<organism evidence="8 9">
    <name type="scientific">Coniochaeta hoffmannii</name>
    <dbReference type="NCBI Taxonomy" id="91930"/>
    <lineage>
        <taxon>Eukaryota</taxon>
        <taxon>Fungi</taxon>
        <taxon>Dikarya</taxon>
        <taxon>Ascomycota</taxon>
        <taxon>Pezizomycotina</taxon>
        <taxon>Sordariomycetes</taxon>
        <taxon>Sordariomycetidae</taxon>
        <taxon>Coniochaetales</taxon>
        <taxon>Coniochaetaceae</taxon>
        <taxon>Coniochaeta</taxon>
    </lineage>
</organism>
<feature type="compositionally biased region" description="Basic and acidic residues" evidence="5">
    <location>
        <begin position="89"/>
        <end position="99"/>
    </location>
</feature>
<keyword evidence="3" id="KW-0539">Nucleus</keyword>
<dbReference type="Pfam" id="PF00076">
    <property type="entry name" value="RRM_1"/>
    <property type="match status" value="1"/>
</dbReference>
<dbReference type="PROSITE" id="PS50102">
    <property type="entry name" value="RRM"/>
    <property type="match status" value="1"/>
</dbReference>
<dbReference type="InterPro" id="IPR036390">
    <property type="entry name" value="WH_DNA-bd_sf"/>
</dbReference>
<dbReference type="SUPFAM" id="SSF54928">
    <property type="entry name" value="RNA-binding domain, RBD"/>
    <property type="match status" value="1"/>
</dbReference>
<keyword evidence="9" id="KW-1185">Reference proteome</keyword>
<dbReference type="AlphaFoldDB" id="A0AA38SCN7"/>
<feature type="compositionally biased region" description="Basic and acidic residues" evidence="5">
    <location>
        <begin position="289"/>
        <end position="313"/>
    </location>
</feature>
<gene>
    <name evidence="8" type="ORF">NKR19_g1466</name>
</gene>
<dbReference type="InterPro" id="IPR006630">
    <property type="entry name" value="La_HTH"/>
</dbReference>
<dbReference type="SMART" id="SM00360">
    <property type="entry name" value="RRM"/>
    <property type="match status" value="1"/>
</dbReference>
<feature type="region of interest" description="Disordered" evidence="5">
    <location>
        <begin position="1"/>
        <end position="102"/>
    </location>
</feature>
<dbReference type="InterPro" id="IPR036388">
    <property type="entry name" value="WH-like_DNA-bd_sf"/>
</dbReference>
<dbReference type="InterPro" id="IPR035979">
    <property type="entry name" value="RBD_domain_sf"/>
</dbReference>
<evidence type="ECO:0000256" key="5">
    <source>
        <dbReference type="SAM" id="MobiDB-lite"/>
    </source>
</evidence>
<feature type="compositionally biased region" description="Basic residues" evidence="5">
    <location>
        <begin position="352"/>
        <end position="368"/>
    </location>
</feature>
<comment type="caution">
    <text evidence="8">The sequence shown here is derived from an EMBL/GenBank/DDBJ whole genome shotgun (WGS) entry which is preliminary data.</text>
</comment>
<dbReference type="SMART" id="SM00715">
    <property type="entry name" value="LA"/>
    <property type="match status" value="1"/>
</dbReference>
<dbReference type="PANTHER" id="PTHR22792">
    <property type="entry name" value="LUPUS LA PROTEIN-RELATED"/>
    <property type="match status" value="1"/>
</dbReference>
<evidence type="ECO:0000313" key="8">
    <source>
        <dbReference type="EMBL" id="KAJ9162286.1"/>
    </source>
</evidence>
<keyword evidence="2 4" id="KW-0694">RNA-binding</keyword>
<feature type="compositionally biased region" description="Basic and acidic residues" evidence="5">
    <location>
        <begin position="424"/>
        <end position="441"/>
    </location>
</feature>